<feature type="transmembrane region" description="Helical" evidence="9">
    <location>
        <begin position="381"/>
        <end position="407"/>
    </location>
</feature>
<evidence type="ECO:0000256" key="3">
    <source>
        <dbReference type="ARBA" id="ARBA00022448"/>
    </source>
</evidence>
<evidence type="ECO:0000256" key="6">
    <source>
        <dbReference type="ARBA" id="ARBA00022989"/>
    </source>
</evidence>
<dbReference type="InterPro" id="IPR006667">
    <property type="entry name" value="SLC41_membr_dom"/>
</dbReference>
<dbReference type="Pfam" id="PF00571">
    <property type="entry name" value="CBS"/>
    <property type="match status" value="1"/>
</dbReference>
<dbReference type="InterPro" id="IPR046342">
    <property type="entry name" value="CBS_dom_sf"/>
</dbReference>
<dbReference type="Pfam" id="PF01769">
    <property type="entry name" value="MgtE"/>
    <property type="match status" value="1"/>
</dbReference>
<dbReference type="Gene3D" id="3.10.580.10">
    <property type="entry name" value="CBS-domain"/>
    <property type="match status" value="1"/>
</dbReference>
<comment type="subcellular location">
    <subcellularLocation>
        <location evidence="9">Cell membrane</location>
        <topology evidence="9">Multi-pass membrane protein</topology>
    </subcellularLocation>
    <subcellularLocation>
        <location evidence="1">Membrane</location>
        <topology evidence="1">Multi-pass membrane protein</topology>
    </subcellularLocation>
</comment>
<comment type="similarity">
    <text evidence="2 9">Belongs to the SLC41A transporter family.</text>
</comment>
<dbReference type="SUPFAM" id="SSF54631">
    <property type="entry name" value="CBS-domain pair"/>
    <property type="match status" value="1"/>
</dbReference>
<gene>
    <name evidence="11" type="primary">mgtE</name>
    <name evidence="11" type="ORF">COY32_01435</name>
</gene>
<evidence type="ECO:0000259" key="10">
    <source>
        <dbReference type="PROSITE" id="PS51371"/>
    </source>
</evidence>
<dbReference type="NCBIfam" id="TIGR00400">
    <property type="entry name" value="mgtE"/>
    <property type="match status" value="1"/>
</dbReference>
<evidence type="ECO:0000256" key="8">
    <source>
        <dbReference type="PROSITE-ProRule" id="PRU00703"/>
    </source>
</evidence>
<organism evidence="11 12">
    <name type="scientific">candidate division WWE3 bacterium CG_4_10_14_0_2_um_filter_41_14</name>
    <dbReference type="NCBI Taxonomy" id="1975072"/>
    <lineage>
        <taxon>Bacteria</taxon>
        <taxon>Katanobacteria</taxon>
    </lineage>
</organism>
<dbReference type="Proteomes" id="UP000228920">
    <property type="component" value="Unassembled WGS sequence"/>
</dbReference>
<feature type="transmembrane region" description="Helical" evidence="9">
    <location>
        <begin position="419"/>
        <end position="441"/>
    </location>
</feature>
<keyword evidence="5 9" id="KW-0460">Magnesium</keyword>
<dbReference type="GO" id="GO:0005886">
    <property type="term" value="C:plasma membrane"/>
    <property type="evidence" value="ECO:0007669"/>
    <property type="project" value="UniProtKB-SubCell"/>
</dbReference>
<dbReference type="Gene3D" id="1.10.357.20">
    <property type="entry name" value="SLC41 divalent cation transporters, integral membrane domain"/>
    <property type="match status" value="1"/>
</dbReference>
<keyword evidence="8" id="KW-0129">CBS domain</keyword>
<evidence type="ECO:0000256" key="5">
    <source>
        <dbReference type="ARBA" id="ARBA00022842"/>
    </source>
</evidence>
<keyword evidence="9" id="KW-0479">Metal-binding</keyword>
<keyword evidence="7 9" id="KW-0472">Membrane</keyword>
<dbReference type="GO" id="GO:0046872">
    <property type="term" value="F:metal ion binding"/>
    <property type="evidence" value="ECO:0007669"/>
    <property type="project" value="UniProtKB-KW"/>
</dbReference>
<dbReference type="EMBL" id="PFNL01000036">
    <property type="protein sequence ID" value="PIZ47603.1"/>
    <property type="molecule type" value="Genomic_DNA"/>
</dbReference>
<keyword evidence="4 9" id="KW-0812">Transmembrane</keyword>
<feature type="transmembrane region" description="Helical" evidence="9">
    <location>
        <begin position="282"/>
        <end position="300"/>
    </location>
</feature>
<name>A0A2M7TL05_UNCKA</name>
<evidence type="ECO:0000256" key="2">
    <source>
        <dbReference type="ARBA" id="ARBA00009749"/>
    </source>
</evidence>
<dbReference type="InterPro" id="IPR036739">
    <property type="entry name" value="SLC41_membr_dom_sf"/>
</dbReference>
<dbReference type="SUPFAM" id="SSF161093">
    <property type="entry name" value="MgtE membrane domain-like"/>
    <property type="match status" value="1"/>
</dbReference>
<accession>A0A2M7TL05</accession>
<dbReference type="GO" id="GO:0015095">
    <property type="term" value="F:magnesium ion transmembrane transporter activity"/>
    <property type="evidence" value="ECO:0007669"/>
    <property type="project" value="UniProtKB-UniRule"/>
</dbReference>
<dbReference type="PANTHER" id="PTHR41394">
    <property type="entry name" value="MAGNESIUM TRANSPORTER MGTE"/>
    <property type="match status" value="1"/>
</dbReference>
<sequence length="442" mass="48675">MEHNLLHAHIIRCIQKTSTSNLTDALKEWDFHEVACALSSSKNCALLFKKLPSELQSEIIFLLSTTEIREVITHMSEPEIGALAYFLDETEIERLKQIVPTKGIIKSQLERIQEQKEDIKEFLQFAPETAGSLMHDSYVLVKENFALSDVADRVDSYLKTHDTVPVIIVTDTKEHVVGRLHFARLIVSDPKSEIRDIVSAVAIASSNMDQEDLVALISQHRRDDIVVAVDENNRPMGVIHATDLLKVMEQEATEDLYQFAGVSHEEKAVEPIRSAVKYRYKWLLVNLATAFLAAWVVTLFEDTLSRLVVLAAYMPIVAGMGGNSGTQTLAVIIRGIATGEIEKNQGIKVAVKEVGAGIINGLIVGVVVSGVAILWQEDPMLGLVLVIAMVVNMLAAGLFGTIIPLTLRRLHMDPAVSSAVFLTTVTDVLGFFVFLGLASLLL</sequence>
<keyword evidence="3 9" id="KW-0813">Transport</keyword>
<comment type="subunit">
    <text evidence="9">Homodimer.</text>
</comment>
<evidence type="ECO:0000313" key="12">
    <source>
        <dbReference type="Proteomes" id="UP000228920"/>
    </source>
</evidence>
<proteinExistence type="inferred from homology"/>
<dbReference type="InterPro" id="IPR006669">
    <property type="entry name" value="MgtE_transporter"/>
</dbReference>
<evidence type="ECO:0000256" key="7">
    <source>
        <dbReference type="ARBA" id="ARBA00023136"/>
    </source>
</evidence>
<feature type="transmembrane region" description="Helical" evidence="9">
    <location>
        <begin position="312"/>
        <end position="333"/>
    </location>
</feature>
<evidence type="ECO:0000256" key="4">
    <source>
        <dbReference type="ARBA" id="ARBA00022692"/>
    </source>
</evidence>
<dbReference type="PANTHER" id="PTHR41394:SF5">
    <property type="entry name" value="SLC41A_MGTE INTEGRAL MEMBRANE DOMAIN-CONTAINING PROTEIN"/>
    <property type="match status" value="1"/>
</dbReference>
<evidence type="ECO:0000256" key="1">
    <source>
        <dbReference type="ARBA" id="ARBA00004141"/>
    </source>
</evidence>
<dbReference type="AlphaFoldDB" id="A0A2M7TL05"/>
<evidence type="ECO:0000313" key="11">
    <source>
        <dbReference type="EMBL" id="PIZ47603.1"/>
    </source>
</evidence>
<keyword evidence="9" id="KW-1003">Cell membrane</keyword>
<feature type="transmembrane region" description="Helical" evidence="9">
    <location>
        <begin position="354"/>
        <end position="375"/>
    </location>
</feature>
<dbReference type="PROSITE" id="PS51371">
    <property type="entry name" value="CBS"/>
    <property type="match status" value="1"/>
</dbReference>
<reference evidence="12" key="1">
    <citation type="submission" date="2017-09" db="EMBL/GenBank/DDBJ databases">
        <title>Depth-based differentiation of microbial function through sediment-hosted aquifers and enrichment of novel symbionts in the deep terrestrial subsurface.</title>
        <authorList>
            <person name="Probst A.J."/>
            <person name="Ladd B."/>
            <person name="Jarett J.K."/>
            <person name="Geller-Mcgrath D.E."/>
            <person name="Sieber C.M.K."/>
            <person name="Emerson J.B."/>
            <person name="Anantharaman K."/>
            <person name="Thomas B.C."/>
            <person name="Malmstrom R."/>
            <person name="Stieglmeier M."/>
            <person name="Klingl A."/>
            <person name="Woyke T."/>
            <person name="Ryan C.M."/>
            <person name="Banfield J.F."/>
        </authorList>
    </citation>
    <scope>NUCLEOTIDE SEQUENCE [LARGE SCALE GENOMIC DNA]</scope>
</reference>
<keyword evidence="6 9" id="KW-1133">Transmembrane helix</keyword>
<dbReference type="InterPro" id="IPR000644">
    <property type="entry name" value="CBS_dom"/>
</dbReference>
<comment type="function">
    <text evidence="9">Acts as a magnesium transporter.</text>
</comment>
<feature type="domain" description="CBS" evidence="10">
    <location>
        <begin position="197"/>
        <end position="256"/>
    </location>
</feature>
<comment type="caution">
    <text evidence="11">The sequence shown here is derived from an EMBL/GenBank/DDBJ whole genome shotgun (WGS) entry which is preliminary data.</text>
</comment>
<protein>
    <recommendedName>
        <fullName evidence="9">Magnesium transporter MgtE</fullName>
    </recommendedName>
</protein>
<evidence type="ECO:0000256" key="9">
    <source>
        <dbReference type="RuleBase" id="RU362011"/>
    </source>
</evidence>